<organism evidence="1 2">
    <name type="scientific">Entomophthora muscae</name>
    <dbReference type="NCBI Taxonomy" id="34485"/>
    <lineage>
        <taxon>Eukaryota</taxon>
        <taxon>Fungi</taxon>
        <taxon>Fungi incertae sedis</taxon>
        <taxon>Zoopagomycota</taxon>
        <taxon>Entomophthoromycotina</taxon>
        <taxon>Entomophthoromycetes</taxon>
        <taxon>Entomophthorales</taxon>
        <taxon>Entomophthoraceae</taxon>
        <taxon>Entomophthora</taxon>
    </lineage>
</organism>
<evidence type="ECO:0000313" key="1">
    <source>
        <dbReference type="EMBL" id="KAJ9084204.1"/>
    </source>
</evidence>
<name>A0ACC2UB06_9FUNG</name>
<evidence type="ECO:0000313" key="2">
    <source>
        <dbReference type="Proteomes" id="UP001165960"/>
    </source>
</evidence>
<proteinExistence type="predicted"/>
<comment type="caution">
    <text evidence="1">The sequence shown here is derived from an EMBL/GenBank/DDBJ whole genome shotgun (WGS) entry which is preliminary data.</text>
</comment>
<accession>A0ACC2UB06</accession>
<dbReference type="EMBL" id="QTSX02000870">
    <property type="protein sequence ID" value="KAJ9084204.1"/>
    <property type="molecule type" value="Genomic_DNA"/>
</dbReference>
<gene>
    <name evidence="1" type="ORF">DSO57_1026895</name>
</gene>
<protein>
    <submittedName>
        <fullName evidence="1">Uncharacterized protein</fullName>
    </submittedName>
</protein>
<sequence length="162" mass="18406">MFHSHPPLPDYVLGNQPELSAGYTMELVESSYMLANQTNIKMASCPSGRLCLIKAHYSSGSWEIYEHYFRYIDNTYPVRLSKIVDSLMQNKIYHLIIKGPATGKVLFTSIHYTSGYTFYKYKTDCRTHKTRITTTASYPIIMKNGSPDGILTFAKANISQQA</sequence>
<keyword evidence="2" id="KW-1185">Reference proteome</keyword>
<reference evidence="1" key="1">
    <citation type="submission" date="2022-04" db="EMBL/GenBank/DDBJ databases">
        <title>Genome of the entomopathogenic fungus Entomophthora muscae.</title>
        <authorList>
            <person name="Elya C."/>
            <person name="Lovett B.R."/>
            <person name="Lee E."/>
            <person name="Macias A.M."/>
            <person name="Hajek A.E."/>
            <person name="De Bivort B.L."/>
            <person name="Kasson M.T."/>
            <person name="De Fine Licht H.H."/>
            <person name="Stajich J.E."/>
        </authorList>
    </citation>
    <scope>NUCLEOTIDE SEQUENCE</scope>
    <source>
        <strain evidence="1">Berkeley</strain>
    </source>
</reference>
<dbReference type="Proteomes" id="UP001165960">
    <property type="component" value="Unassembled WGS sequence"/>
</dbReference>